<evidence type="ECO:0000313" key="1">
    <source>
        <dbReference type="EMBL" id="TLX22520.1"/>
    </source>
</evidence>
<accession>A0A5R9PIU6</accession>
<keyword evidence="2" id="KW-1185">Reference proteome</keyword>
<dbReference type="EMBL" id="SROY01000001">
    <property type="protein sequence ID" value="TLX22520.1"/>
    <property type="molecule type" value="Genomic_DNA"/>
</dbReference>
<dbReference type="RefSeq" id="WP_138346470.1">
    <property type="nucleotide sequence ID" value="NZ_SROY01000001.1"/>
</dbReference>
<proteinExistence type="predicted"/>
<reference evidence="1 2" key="1">
    <citation type="submission" date="2019-04" db="EMBL/GenBank/DDBJ databases">
        <authorList>
            <person name="Grouzdev D.S."/>
            <person name="Nazina T.N."/>
        </authorList>
    </citation>
    <scope>NUCLEOTIDE SEQUENCE [LARGE SCALE GENOMIC DNA]</scope>
    <source>
        <strain evidence="1 2">SHC 3-19</strain>
    </source>
</reference>
<evidence type="ECO:0000313" key="2">
    <source>
        <dbReference type="Proteomes" id="UP000308508"/>
    </source>
</evidence>
<protein>
    <submittedName>
        <fullName evidence="1">Uncharacterized protein</fullName>
    </submittedName>
</protein>
<name>A0A5R9PIU6_9GAMM</name>
<comment type="caution">
    <text evidence="1">The sequence shown here is derived from an EMBL/GenBank/DDBJ whole genome shotgun (WGS) entry which is preliminary data.</text>
</comment>
<dbReference type="STRING" id="1123377.GCA_000423885_01914"/>
<dbReference type="AlphaFoldDB" id="A0A5R9PIU6"/>
<organism evidence="1 2">
    <name type="scientific">Thermomonas fusca</name>
    <dbReference type="NCBI Taxonomy" id="215690"/>
    <lineage>
        <taxon>Bacteria</taxon>
        <taxon>Pseudomonadati</taxon>
        <taxon>Pseudomonadota</taxon>
        <taxon>Gammaproteobacteria</taxon>
        <taxon>Lysobacterales</taxon>
        <taxon>Lysobacteraceae</taxon>
        <taxon>Thermomonas</taxon>
    </lineage>
</organism>
<sequence>MADKENSPAMAPAEAARPGMLRRALQWYWGQRDSAEQGEPVKRTLVAVVLLALGVGGSEAYGYVRDKFRDPDAYLVQMKQDQDAAFKKLQGSLDALGSSVEGNGRQALSQVRSAVSEMKSANAGLMAQLALAKQENVRLSQVAGQQAGVSGGYDIILSQNTGLALDASSVLGVRGVSSGGAYVTVSAAGAGDQRKFLQSGESITYRGAAGRECRISLLSVSGGESASFKTSCG</sequence>
<gene>
    <name evidence="1" type="ORF">E5S66_00340</name>
</gene>
<dbReference type="Proteomes" id="UP000308508">
    <property type="component" value="Unassembled WGS sequence"/>
</dbReference>